<accession>A0A0C3WXW6</accession>
<dbReference type="Gramene" id="rna23313">
    <property type="protein sequence ID" value="RHN60918.1"/>
    <property type="gene ID" value="gene23313"/>
</dbReference>
<keyword evidence="1" id="KW-1133">Transmembrane helix</keyword>
<evidence type="ECO:0000313" key="6">
    <source>
        <dbReference type="Proteomes" id="UP000002051"/>
    </source>
</evidence>
<keyword evidence="1 3" id="KW-0812">Transmembrane</keyword>
<keyword evidence="1" id="KW-0472">Membrane</keyword>
<dbReference type="EnsemblPlants" id="AES88834">
    <property type="protein sequence ID" value="AES88834"/>
    <property type="gene ID" value="MTR_4g063310"/>
</dbReference>
<keyword evidence="2" id="KW-0732">Signal</keyword>
<protein>
    <submittedName>
        <fullName evidence="3">Transmembrane protein, putative</fullName>
    </submittedName>
</protein>
<proteinExistence type="predicted"/>
<dbReference type="EMBL" id="PSQE01000004">
    <property type="protein sequence ID" value="RHN60918.1"/>
    <property type="molecule type" value="Genomic_DNA"/>
</dbReference>
<dbReference type="Proteomes" id="UP000265566">
    <property type="component" value="Chromosome 4"/>
</dbReference>
<dbReference type="Proteomes" id="UP000002051">
    <property type="component" value="Chromosome 4"/>
</dbReference>
<feature type="chain" id="PRO_5014573143" evidence="2">
    <location>
        <begin position="24"/>
        <end position="112"/>
    </location>
</feature>
<reference evidence="4" key="4">
    <citation type="journal article" date="2018" name="Nat. Plants">
        <title>Whole-genome landscape of Medicago truncatula symbiotic genes.</title>
        <authorList>
            <person name="Pecrix Y."/>
            <person name="Gamas P."/>
            <person name="Carrere S."/>
        </authorList>
    </citation>
    <scope>NUCLEOTIDE SEQUENCE</scope>
    <source>
        <tissue evidence="4">Leaves</tissue>
    </source>
</reference>
<dbReference type="HOGENOM" id="CLU_2149580_0_0_1"/>
<feature type="transmembrane region" description="Helical" evidence="1">
    <location>
        <begin position="94"/>
        <end position="111"/>
    </location>
</feature>
<name>G7JTR5_MEDTR</name>
<dbReference type="PaxDb" id="3880-AES88834"/>
<reference evidence="3 6" key="2">
    <citation type="journal article" date="2014" name="BMC Genomics">
        <title>An improved genome release (version Mt4.0) for the model legume Medicago truncatula.</title>
        <authorList>
            <person name="Tang H."/>
            <person name="Krishnakumar V."/>
            <person name="Bidwell S."/>
            <person name="Rosen B."/>
            <person name="Chan A."/>
            <person name="Zhou S."/>
            <person name="Gentzbittel L."/>
            <person name="Childs K.L."/>
            <person name="Yandell M."/>
            <person name="Gundlach H."/>
            <person name="Mayer K.F."/>
            <person name="Schwartz D.C."/>
            <person name="Town C.D."/>
        </authorList>
    </citation>
    <scope>GENOME REANNOTATION</scope>
    <source>
        <strain evidence="5 6">cv. Jemalong A17</strain>
    </source>
</reference>
<dbReference type="EMBL" id="CM001220">
    <property type="protein sequence ID" value="AES88834.2"/>
    <property type="molecule type" value="Genomic_DNA"/>
</dbReference>
<evidence type="ECO:0000256" key="2">
    <source>
        <dbReference type="SAM" id="SignalP"/>
    </source>
</evidence>
<sequence length="112" mass="12178">MSKAMTLVLLLLLVLSLFTTVLSEEVETLPATYSPTHIHMTLPSTGRRMLGFAGVFEEGVGATVEKHGEEIVKHAKDAVDVAQEVSSSYNPTSSYPLASYIITVIMVYVLYA</sequence>
<feature type="signal peptide" evidence="2">
    <location>
        <begin position="1"/>
        <end position="23"/>
    </location>
</feature>
<reference evidence="5" key="3">
    <citation type="submission" date="2015-04" db="UniProtKB">
        <authorList>
            <consortium name="EnsemblPlants"/>
        </authorList>
    </citation>
    <scope>IDENTIFICATION</scope>
    <source>
        <strain evidence="5">cv. Jemalong A17</strain>
    </source>
</reference>
<organism evidence="3 6">
    <name type="scientific">Medicago truncatula</name>
    <name type="common">Barrel medic</name>
    <name type="synonym">Medicago tribuloides</name>
    <dbReference type="NCBI Taxonomy" id="3880"/>
    <lineage>
        <taxon>Eukaryota</taxon>
        <taxon>Viridiplantae</taxon>
        <taxon>Streptophyta</taxon>
        <taxon>Embryophyta</taxon>
        <taxon>Tracheophyta</taxon>
        <taxon>Spermatophyta</taxon>
        <taxon>Magnoliopsida</taxon>
        <taxon>eudicotyledons</taxon>
        <taxon>Gunneridae</taxon>
        <taxon>Pentapetalae</taxon>
        <taxon>rosids</taxon>
        <taxon>fabids</taxon>
        <taxon>Fabales</taxon>
        <taxon>Fabaceae</taxon>
        <taxon>Papilionoideae</taxon>
        <taxon>50 kb inversion clade</taxon>
        <taxon>NPAAA clade</taxon>
        <taxon>Hologalegina</taxon>
        <taxon>IRL clade</taxon>
        <taxon>Trifolieae</taxon>
        <taxon>Medicago</taxon>
    </lineage>
</organism>
<reference evidence="3 6" key="1">
    <citation type="journal article" date="2011" name="Nature">
        <title>The Medicago genome provides insight into the evolution of rhizobial symbioses.</title>
        <authorList>
            <person name="Young N.D."/>
            <person name="Debelle F."/>
            <person name="Oldroyd G.E."/>
            <person name="Geurts R."/>
            <person name="Cannon S.B."/>
            <person name="Udvardi M.K."/>
            <person name="Benedito V.A."/>
            <person name="Mayer K.F."/>
            <person name="Gouzy J."/>
            <person name="Schoof H."/>
            <person name="Van de Peer Y."/>
            <person name="Proost S."/>
            <person name="Cook D.R."/>
            <person name="Meyers B.C."/>
            <person name="Spannagl M."/>
            <person name="Cheung F."/>
            <person name="De Mita S."/>
            <person name="Krishnakumar V."/>
            <person name="Gundlach H."/>
            <person name="Zhou S."/>
            <person name="Mudge J."/>
            <person name="Bharti A.K."/>
            <person name="Murray J.D."/>
            <person name="Naoumkina M.A."/>
            <person name="Rosen B."/>
            <person name="Silverstein K.A."/>
            <person name="Tang H."/>
            <person name="Rombauts S."/>
            <person name="Zhao P.X."/>
            <person name="Zhou P."/>
            <person name="Barbe V."/>
            <person name="Bardou P."/>
            <person name="Bechner M."/>
            <person name="Bellec A."/>
            <person name="Berger A."/>
            <person name="Berges H."/>
            <person name="Bidwell S."/>
            <person name="Bisseling T."/>
            <person name="Choisne N."/>
            <person name="Couloux A."/>
            <person name="Denny R."/>
            <person name="Deshpande S."/>
            <person name="Dai X."/>
            <person name="Doyle J.J."/>
            <person name="Dudez A.M."/>
            <person name="Farmer A.D."/>
            <person name="Fouteau S."/>
            <person name="Franken C."/>
            <person name="Gibelin C."/>
            <person name="Gish J."/>
            <person name="Goldstein S."/>
            <person name="Gonzalez A.J."/>
            <person name="Green P.J."/>
            <person name="Hallab A."/>
            <person name="Hartog M."/>
            <person name="Hua A."/>
            <person name="Humphray S.J."/>
            <person name="Jeong D.H."/>
            <person name="Jing Y."/>
            <person name="Jocker A."/>
            <person name="Kenton S.M."/>
            <person name="Kim D.J."/>
            <person name="Klee K."/>
            <person name="Lai H."/>
            <person name="Lang C."/>
            <person name="Lin S."/>
            <person name="Macmil S.L."/>
            <person name="Magdelenat G."/>
            <person name="Matthews L."/>
            <person name="McCorrison J."/>
            <person name="Monaghan E.L."/>
            <person name="Mun J.H."/>
            <person name="Najar F.Z."/>
            <person name="Nicholson C."/>
            <person name="Noirot C."/>
            <person name="O'Bleness M."/>
            <person name="Paule C.R."/>
            <person name="Poulain J."/>
            <person name="Prion F."/>
            <person name="Qin B."/>
            <person name="Qu C."/>
            <person name="Retzel E.F."/>
            <person name="Riddle C."/>
            <person name="Sallet E."/>
            <person name="Samain S."/>
            <person name="Samson N."/>
            <person name="Sanders I."/>
            <person name="Saurat O."/>
            <person name="Scarpelli C."/>
            <person name="Schiex T."/>
            <person name="Segurens B."/>
            <person name="Severin A.J."/>
            <person name="Sherrier D.J."/>
            <person name="Shi R."/>
            <person name="Sims S."/>
            <person name="Singer S.R."/>
            <person name="Sinharoy S."/>
            <person name="Sterck L."/>
            <person name="Viollet A."/>
            <person name="Wang B.B."/>
            <person name="Wang K."/>
            <person name="Wang M."/>
            <person name="Wang X."/>
            <person name="Warfsmann J."/>
            <person name="Weissenbach J."/>
            <person name="White D.D."/>
            <person name="White J.D."/>
            <person name="Wiley G.B."/>
            <person name="Wincker P."/>
            <person name="Xing Y."/>
            <person name="Yang L."/>
            <person name="Yao Z."/>
            <person name="Ying F."/>
            <person name="Zhai J."/>
            <person name="Zhou L."/>
            <person name="Zuber A."/>
            <person name="Denarie J."/>
            <person name="Dixon R.A."/>
            <person name="May G.D."/>
            <person name="Schwartz D.C."/>
            <person name="Rogers J."/>
            <person name="Quetier F."/>
            <person name="Town C.D."/>
            <person name="Roe B.A."/>
        </authorList>
    </citation>
    <scope>NUCLEOTIDE SEQUENCE [LARGE SCALE GENOMIC DNA]</scope>
    <source>
        <strain evidence="3">A17</strain>
        <strain evidence="5 6">cv. Jemalong A17</strain>
    </source>
</reference>
<keyword evidence="6" id="KW-1185">Reference proteome</keyword>
<accession>G7JTR5</accession>
<evidence type="ECO:0000313" key="5">
    <source>
        <dbReference type="EnsemblPlants" id="AES88834"/>
    </source>
</evidence>
<evidence type="ECO:0000313" key="3">
    <source>
        <dbReference type="EMBL" id="AES88834.2"/>
    </source>
</evidence>
<dbReference type="AlphaFoldDB" id="G7JTR5"/>
<gene>
    <name evidence="3" type="ordered locus">MTR_4g063310</name>
    <name evidence="4" type="ORF">MtrunA17_Chr4g0031021</name>
</gene>
<evidence type="ECO:0000256" key="1">
    <source>
        <dbReference type="SAM" id="Phobius"/>
    </source>
</evidence>
<evidence type="ECO:0000313" key="4">
    <source>
        <dbReference type="EMBL" id="RHN60918.1"/>
    </source>
</evidence>